<proteinExistence type="predicted"/>
<dbReference type="CDD" id="cd06121">
    <property type="entry name" value="cupin_YML079wp"/>
    <property type="match status" value="1"/>
</dbReference>
<dbReference type="RefSeq" id="WP_044164846.1">
    <property type="nucleotide sequence ID" value="NZ_JACIER010000002.1"/>
</dbReference>
<accession>A0A840CT56</accession>
<evidence type="ECO:0000259" key="1">
    <source>
        <dbReference type="Pfam" id="PF06172"/>
    </source>
</evidence>
<keyword evidence="3" id="KW-1185">Reference proteome</keyword>
<dbReference type="InterPro" id="IPR039935">
    <property type="entry name" value="YML079W-like"/>
</dbReference>
<dbReference type="InterPro" id="IPR011051">
    <property type="entry name" value="RmlC_Cupin_sf"/>
</dbReference>
<sequence length="154" mass="17490">MNAAAWIKHLDLRLHPEGGYYKEIYRAEPISDDSKASVTSIYYLLEDNQKSAFHRLKSSEVWYYHTGYPLMLYIIHPDGELTTHLMNADPAGEQQVAIAPGCWFAAELPSHFGYALVSCAVAPAFSFDDFELGSFKALSQLYPQHEELLERLCK</sequence>
<protein>
    <recommendedName>
        <fullName evidence="1">DUF985 domain-containing protein</fullName>
    </recommendedName>
</protein>
<comment type="caution">
    <text evidence="2">The sequence shown here is derived from an EMBL/GenBank/DDBJ whole genome shotgun (WGS) entry which is preliminary data.</text>
</comment>
<dbReference type="InterPro" id="IPR014710">
    <property type="entry name" value="RmlC-like_jellyroll"/>
</dbReference>
<gene>
    <name evidence="2" type="ORF">GGR06_000835</name>
</gene>
<organism evidence="2 3">
    <name type="scientific">Bacteroides reticulotermitis</name>
    <dbReference type="NCBI Taxonomy" id="1133319"/>
    <lineage>
        <taxon>Bacteria</taxon>
        <taxon>Pseudomonadati</taxon>
        <taxon>Bacteroidota</taxon>
        <taxon>Bacteroidia</taxon>
        <taxon>Bacteroidales</taxon>
        <taxon>Bacteroidaceae</taxon>
        <taxon>Bacteroides</taxon>
    </lineage>
</organism>
<dbReference type="SUPFAM" id="SSF51182">
    <property type="entry name" value="RmlC-like cupins"/>
    <property type="match status" value="1"/>
</dbReference>
<feature type="domain" description="DUF985" evidence="1">
    <location>
        <begin position="5"/>
        <end position="132"/>
    </location>
</feature>
<dbReference type="InterPro" id="IPR009327">
    <property type="entry name" value="Cupin_DUF985"/>
</dbReference>
<name>A0A840CT56_9BACE</name>
<dbReference type="AlphaFoldDB" id="A0A840CT56"/>
<dbReference type="Proteomes" id="UP000560658">
    <property type="component" value="Unassembled WGS sequence"/>
</dbReference>
<evidence type="ECO:0000313" key="3">
    <source>
        <dbReference type="Proteomes" id="UP000560658"/>
    </source>
</evidence>
<dbReference type="EMBL" id="JACIER010000002">
    <property type="protein sequence ID" value="MBB4043070.1"/>
    <property type="molecule type" value="Genomic_DNA"/>
</dbReference>
<evidence type="ECO:0000313" key="2">
    <source>
        <dbReference type="EMBL" id="MBB4043070.1"/>
    </source>
</evidence>
<dbReference type="Gene3D" id="2.60.120.10">
    <property type="entry name" value="Jelly Rolls"/>
    <property type="match status" value="1"/>
</dbReference>
<reference evidence="2" key="1">
    <citation type="submission" date="2020-08" db="EMBL/GenBank/DDBJ databases">
        <title>Genomic Encyclopedia of Type Strains, Phase IV (KMG-IV): sequencing the most valuable type-strain genomes for metagenomic binning, comparative biology and taxonomic classification.</title>
        <authorList>
            <person name="Goeker M."/>
        </authorList>
    </citation>
    <scope>NUCLEOTIDE SEQUENCE [LARGE SCALE GENOMIC DNA]</scope>
    <source>
        <strain evidence="2">DSM 105720</strain>
    </source>
</reference>
<dbReference type="Pfam" id="PF06172">
    <property type="entry name" value="Cupin_5"/>
    <property type="match status" value="1"/>
</dbReference>
<dbReference type="PANTHER" id="PTHR33387">
    <property type="entry name" value="RMLC-LIKE JELLY ROLL FOLD PROTEIN"/>
    <property type="match status" value="1"/>
</dbReference>
<dbReference type="PANTHER" id="PTHR33387:SF3">
    <property type="entry name" value="DUF985 DOMAIN-CONTAINING PROTEIN"/>
    <property type="match status" value="1"/>
</dbReference>